<reference evidence="2 3" key="1">
    <citation type="journal article" date="2020" name="Nat. Commun.">
        <title>Genome of Tripterygium wilfordii and identification of cytochrome P450 involved in triptolide biosynthesis.</title>
        <authorList>
            <person name="Tu L."/>
            <person name="Su P."/>
            <person name="Zhang Z."/>
            <person name="Gao L."/>
            <person name="Wang J."/>
            <person name="Hu T."/>
            <person name="Zhou J."/>
            <person name="Zhang Y."/>
            <person name="Zhao Y."/>
            <person name="Liu Y."/>
            <person name="Song Y."/>
            <person name="Tong Y."/>
            <person name="Lu Y."/>
            <person name="Yang J."/>
            <person name="Xu C."/>
            <person name="Jia M."/>
            <person name="Peters R.J."/>
            <person name="Huang L."/>
            <person name="Gao W."/>
        </authorList>
    </citation>
    <scope>NUCLEOTIDE SEQUENCE [LARGE SCALE GENOMIC DNA]</scope>
    <source>
        <strain evidence="3">cv. XIE 37</strain>
        <tissue evidence="2">Leaf</tissue>
    </source>
</reference>
<name>A0A7J7DZ84_TRIWF</name>
<keyword evidence="1" id="KW-0472">Membrane</keyword>
<evidence type="ECO:0000313" key="3">
    <source>
        <dbReference type="Proteomes" id="UP000593562"/>
    </source>
</evidence>
<comment type="caution">
    <text evidence="2">The sequence shown here is derived from an EMBL/GenBank/DDBJ whole genome shotgun (WGS) entry which is preliminary data.</text>
</comment>
<protein>
    <submittedName>
        <fullName evidence="2">Uncharacterized protein</fullName>
    </submittedName>
</protein>
<organism evidence="2 3">
    <name type="scientific">Tripterygium wilfordii</name>
    <name type="common">Thunder God vine</name>
    <dbReference type="NCBI Taxonomy" id="458696"/>
    <lineage>
        <taxon>Eukaryota</taxon>
        <taxon>Viridiplantae</taxon>
        <taxon>Streptophyta</taxon>
        <taxon>Embryophyta</taxon>
        <taxon>Tracheophyta</taxon>
        <taxon>Spermatophyta</taxon>
        <taxon>Magnoliopsida</taxon>
        <taxon>eudicotyledons</taxon>
        <taxon>Gunneridae</taxon>
        <taxon>Pentapetalae</taxon>
        <taxon>rosids</taxon>
        <taxon>fabids</taxon>
        <taxon>Celastrales</taxon>
        <taxon>Celastraceae</taxon>
        <taxon>Tripterygium</taxon>
    </lineage>
</organism>
<sequence length="99" mass="11354">MLCHGSTWLSIFHVPEDNRCLPPSLKHHIQEILFFFFLLVPSFSSVYMLAKVLVPKLPLRRNQLFNLNIHNNNCPSNGNFALLFPPSLEHAIPNNEICS</sequence>
<accession>A0A7J7DZ84</accession>
<keyword evidence="3" id="KW-1185">Reference proteome</keyword>
<dbReference type="InParanoid" id="A0A7J7DZ84"/>
<gene>
    <name evidence="2" type="ORF">HS088_TW02G00518</name>
</gene>
<evidence type="ECO:0000256" key="1">
    <source>
        <dbReference type="SAM" id="Phobius"/>
    </source>
</evidence>
<evidence type="ECO:0000313" key="2">
    <source>
        <dbReference type="EMBL" id="KAF5751504.1"/>
    </source>
</evidence>
<keyword evidence="1" id="KW-1133">Transmembrane helix</keyword>
<dbReference type="AlphaFoldDB" id="A0A7J7DZ84"/>
<dbReference type="Proteomes" id="UP000593562">
    <property type="component" value="Unassembled WGS sequence"/>
</dbReference>
<feature type="transmembrane region" description="Helical" evidence="1">
    <location>
        <begin position="32"/>
        <end position="54"/>
    </location>
</feature>
<proteinExistence type="predicted"/>
<dbReference type="EMBL" id="JAAARO010000002">
    <property type="protein sequence ID" value="KAF5751504.1"/>
    <property type="molecule type" value="Genomic_DNA"/>
</dbReference>
<keyword evidence="1" id="KW-0812">Transmembrane</keyword>